<evidence type="ECO:0000256" key="1">
    <source>
        <dbReference type="ARBA" id="ARBA00005996"/>
    </source>
</evidence>
<evidence type="ECO:0000313" key="3">
    <source>
        <dbReference type="Proteomes" id="UP000006755"/>
    </source>
</evidence>
<comment type="similarity">
    <text evidence="1">Belongs to the DsrF/TusC family.</text>
</comment>
<dbReference type="Pfam" id="PF02635">
    <property type="entry name" value="DsrE"/>
    <property type="match status" value="1"/>
</dbReference>
<sequence>MVEKKIGVLFSALPFENQQGREALDAVLAASAYEAPLSLLFIGDGVWQLVKGQDPLQAHSKDYLSTFRALPLYEVDDIYVSGEALAARQLTEDDLALEVKVLNNDGLRQVLAAQDCIYRF</sequence>
<dbReference type="Proteomes" id="UP000006755">
    <property type="component" value="Unassembled WGS sequence"/>
</dbReference>
<dbReference type="InterPro" id="IPR027396">
    <property type="entry name" value="DsrEFH-like"/>
</dbReference>
<dbReference type="STRING" id="745411.B3C1_01020"/>
<dbReference type="PANTHER" id="PTHR38780:SF1">
    <property type="entry name" value="PROTEIN TUSC"/>
    <property type="match status" value="1"/>
</dbReference>
<dbReference type="OrthoDB" id="9789418at2"/>
<dbReference type="InterPro" id="IPR003787">
    <property type="entry name" value="Sulphur_relay_DsrE/F-like"/>
</dbReference>
<dbReference type="RefSeq" id="WP_008482313.1">
    <property type="nucleotide sequence ID" value="NZ_AMRI01000001.1"/>
</dbReference>
<dbReference type="eggNOG" id="COG2923">
    <property type="taxonomic scope" value="Bacteria"/>
</dbReference>
<evidence type="ECO:0000313" key="2">
    <source>
        <dbReference type="EMBL" id="EKE77998.1"/>
    </source>
</evidence>
<dbReference type="AlphaFoldDB" id="K2JRG5"/>
<dbReference type="NCBIfam" id="NF001238">
    <property type="entry name" value="PRK00211.1"/>
    <property type="match status" value="1"/>
</dbReference>
<protein>
    <submittedName>
        <fullName evidence="2">Uncharacterized protein</fullName>
    </submittedName>
</protein>
<gene>
    <name evidence="2" type="ORF">B3C1_01020</name>
</gene>
<comment type="caution">
    <text evidence="2">The sequence shown here is derived from an EMBL/GenBank/DDBJ whole genome shotgun (WGS) entry which is preliminary data.</text>
</comment>
<proteinExistence type="inferred from homology"/>
<dbReference type="InterPro" id="IPR017462">
    <property type="entry name" value="Sulphur_relay_TusC/DsrF"/>
</dbReference>
<keyword evidence="3" id="KW-1185">Reference proteome</keyword>
<dbReference type="EMBL" id="AMRI01000001">
    <property type="protein sequence ID" value="EKE77998.1"/>
    <property type="molecule type" value="Genomic_DNA"/>
</dbReference>
<accession>K2JRG5</accession>
<dbReference type="SUPFAM" id="SSF75169">
    <property type="entry name" value="DsrEFH-like"/>
    <property type="match status" value="1"/>
</dbReference>
<dbReference type="NCBIfam" id="TIGR03010">
    <property type="entry name" value="sulf_tusC_dsrF"/>
    <property type="match status" value="1"/>
</dbReference>
<organism evidence="2 3">
    <name type="scientific">Gallaecimonas xiamenensis 3-C-1</name>
    <dbReference type="NCBI Taxonomy" id="745411"/>
    <lineage>
        <taxon>Bacteria</taxon>
        <taxon>Pseudomonadati</taxon>
        <taxon>Pseudomonadota</taxon>
        <taxon>Gammaproteobacteria</taxon>
        <taxon>Enterobacterales</taxon>
        <taxon>Gallaecimonadaceae</taxon>
        <taxon>Gallaecimonas</taxon>
    </lineage>
</organism>
<name>K2JRG5_9GAMM</name>
<dbReference type="PANTHER" id="PTHR38780">
    <property type="entry name" value="PROTEIN TUSC"/>
    <property type="match status" value="1"/>
</dbReference>
<dbReference type="Gene3D" id="3.40.1260.10">
    <property type="entry name" value="DsrEFH-like"/>
    <property type="match status" value="1"/>
</dbReference>
<reference evidence="2 3" key="1">
    <citation type="journal article" date="2012" name="J. Bacteriol.">
        <title>Genome Sequence of Gallaecimonas xiamenensis Type Strain 3-C-1.</title>
        <authorList>
            <person name="Lai Q."/>
            <person name="Wang L."/>
            <person name="Wang W."/>
            <person name="Shao Z."/>
        </authorList>
    </citation>
    <scope>NUCLEOTIDE SEQUENCE [LARGE SCALE GENOMIC DNA]</scope>
    <source>
        <strain evidence="2 3">3-C-1</strain>
    </source>
</reference>